<evidence type="ECO:0000256" key="1">
    <source>
        <dbReference type="SAM" id="SignalP"/>
    </source>
</evidence>
<keyword evidence="1" id="KW-0732">Signal</keyword>
<gene>
    <name evidence="2" type="ORF">E1292_03895</name>
</gene>
<feature type="chain" id="PRO_5020242526" evidence="1">
    <location>
        <begin position="22"/>
        <end position="83"/>
    </location>
</feature>
<name>A0A4R4WES0_9ACTN</name>
<keyword evidence="3" id="KW-1185">Reference proteome</keyword>
<reference evidence="2 3" key="1">
    <citation type="submission" date="2019-03" db="EMBL/GenBank/DDBJ databases">
        <title>Draft genome sequences of novel Actinobacteria.</title>
        <authorList>
            <person name="Sahin N."/>
            <person name="Ay H."/>
            <person name="Saygin H."/>
        </authorList>
    </citation>
    <scope>NUCLEOTIDE SEQUENCE [LARGE SCALE GENOMIC DNA]</scope>
    <source>
        <strain evidence="2 3">KC310</strain>
    </source>
</reference>
<keyword evidence="2" id="KW-0378">Hydrolase</keyword>
<protein>
    <submittedName>
        <fullName evidence="2">Alpha/beta hydrolase</fullName>
    </submittedName>
</protein>
<dbReference type="EMBL" id="SMKO01000005">
    <property type="protein sequence ID" value="TDD11960.1"/>
    <property type="molecule type" value="Genomic_DNA"/>
</dbReference>
<feature type="signal peptide" evidence="1">
    <location>
        <begin position="1"/>
        <end position="21"/>
    </location>
</feature>
<accession>A0A4R4WES0</accession>
<evidence type="ECO:0000313" key="2">
    <source>
        <dbReference type="EMBL" id="TDD11960.1"/>
    </source>
</evidence>
<dbReference type="AlphaFoldDB" id="A0A4R4WES0"/>
<feature type="non-terminal residue" evidence="2">
    <location>
        <position position="83"/>
    </location>
</feature>
<proteinExistence type="predicted"/>
<evidence type="ECO:0000313" key="3">
    <source>
        <dbReference type="Proteomes" id="UP000295258"/>
    </source>
</evidence>
<dbReference type="Proteomes" id="UP000295258">
    <property type="component" value="Unassembled WGS sequence"/>
</dbReference>
<comment type="caution">
    <text evidence="2">The sequence shown here is derived from an EMBL/GenBank/DDBJ whole genome shotgun (WGS) entry which is preliminary data.</text>
</comment>
<organism evidence="2 3">
    <name type="scientific">Nonomuraea deserti</name>
    <dbReference type="NCBI Taxonomy" id="1848322"/>
    <lineage>
        <taxon>Bacteria</taxon>
        <taxon>Bacillati</taxon>
        <taxon>Actinomycetota</taxon>
        <taxon>Actinomycetes</taxon>
        <taxon>Streptosporangiales</taxon>
        <taxon>Streptosporangiaceae</taxon>
        <taxon>Nonomuraea</taxon>
    </lineage>
</organism>
<dbReference type="GO" id="GO:0016787">
    <property type="term" value="F:hydrolase activity"/>
    <property type="evidence" value="ECO:0007669"/>
    <property type="project" value="UniProtKB-KW"/>
</dbReference>
<sequence>MFGIKASVAAALCSTVIGAGAAGHDGGAWENWDPFAATQKADVIYGTKKIDVAGRSVNVSCSGDAADGEPVIVLMHGGGDKLD</sequence>